<feature type="region of interest" description="Disordered" evidence="1">
    <location>
        <begin position="93"/>
        <end position="223"/>
    </location>
</feature>
<sequence length="323" mass="37037">MSVPNPDLPSYDPETYSTVRPGTNPEAFNRPHNEPRRNDDDSNLALPRWAIFLIIFIPVMLFCMGVTIFYLNRHRRAGIKRAISPVELQDLEAQRHPTPAPSLPELYWPGVYPPEPPPAGSERGPLPPPKREPQPPRKRFNPFDKILPDLPPLAPAPRGTDDEDKDEWETVPGTSRQNLEFEHAFKQHRRVREAEARANQRLFEQPAQRQQQQDRNPRVNDGYSKYRSYNYAFSGSDTDVILASDTNTMTNTYTTTDRPYRARRHNDGFVPHRNVIPDDITNTISPSSLGFPSQESEMSGYAETTVSNDPWGEEAARNRRLQR</sequence>
<reference evidence="3" key="1">
    <citation type="submission" date="2020-04" db="EMBL/GenBank/DDBJ databases">
        <title>Genome Assembly and Annotation of Botryosphaeria dothidea sdau 11-99, a Latent Pathogen of Apple Fruit Ring Rot in China.</title>
        <authorList>
            <person name="Yu C."/>
            <person name="Diao Y."/>
            <person name="Lu Q."/>
            <person name="Zhao J."/>
            <person name="Cui S."/>
            <person name="Peng C."/>
            <person name="He B."/>
            <person name="Liu H."/>
        </authorList>
    </citation>
    <scope>NUCLEOTIDE SEQUENCE [LARGE SCALE GENOMIC DNA]</scope>
    <source>
        <strain evidence="3">Sdau11-99</strain>
    </source>
</reference>
<feature type="transmembrane region" description="Helical" evidence="2">
    <location>
        <begin position="49"/>
        <end position="71"/>
    </location>
</feature>
<organism evidence="3 4">
    <name type="scientific">Botryosphaeria dothidea</name>
    <dbReference type="NCBI Taxonomy" id="55169"/>
    <lineage>
        <taxon>Eukaryota</taxon>
        <taxon>Fungi</taxon>
        <taxon>Dikarya</taxon>
        <taxon>Ascomycota</taxon>
        <taxon>Pezizomycotina</taxon>
        <taxon>Dothideomycetes</taxon>
        <taxon>Dothideomycetes incertae sedis</taxon>
        <taxon>Botryosphaeriales</taxon>
        <taxon>Botryosphaeriaceae</taxon>
        <taxon>Botryosphaeria</taxon>
    </lineage>
</organism>
<proteinExistence type="predicted"/>
<evidence type="ECO:0000256" key="1">
    <source>
        <dbReference type="SAM" id="MobiDB-lite"/>
    </source>
</evidence>
<keyword evidence="2" id="KW-0472">Membrane</keyword>
<feature type="compositionally biased region" description="Basic and acidic residues" evidence="1">
    <location>
        <begin position="29"/>
        <end position="40"/>
    </location>
</feature>
<keyword evidence="2" id="KW-0812">Transmembrane</keyword>
<name>A0A8H4NCD3_9PEZI</name>
<dbReference type="OrthoDB" id="10489502at2759"/>
<protein>
    <submittedName>
        <fullName evidence="3">Uncharacterized protein</fullName>
    </submittedName>
</protein>
<dbReference type="EMBL" id="WWBZ02000016">
    <property type="protein sequence ID" value="KAF4310152.1"/>
    <property type="molecule type" value="Genomic_DNA"/>
</dbReference>
<evidence type="ECO:0000313" key="3">
    <source>
        <dbReference type="EMBL" id="KAF4310152.1"/>
    </source>
</evidence>
<feature type="region of interest" description="Disordered" evidence="1">
    <location>
        <begin position="1"/>
        <end position="41"/>
    </location>
</feature>
<dbReference type="Proteomes" id="UP000572817">
    <property type="component" value="Unassembled WGS sequence"/>
</dbReference>
<keyword evidence="4" id="KW-1185">Reference proteome</keyword>
<keyword evidence="2" id="KW-1133">Transmembrane helix</keyword>
<feature type="compositionally biased region" description="Polar residues" evidence="1">
    <location>
        <begin position="288"/>
        <end position="308"/>
    </location>
</feature>
<evidence type="ECO:0000256" key="2">
    <source>
        <dbReference type="SAM" id="Phobius"/>
    </source>
</evidence>
<dbReference type="AlphaFoldDB" id="A0A8H4NCD3"/>
<gene>
    <name evidence="3" type="ORF">GTA08_BOTSDO02134</name>
</gene>
<accession>A0A8H4NCD3</accession>
<evidence type="ECO:0000313" key="4">
    <source>
        <dbReference type="Proteomes" id="UP000572817"/>
    </source>
</evidence>
<feature type="compositionally biased region" description="Low complexity" evidence="1">
    <location>
        <begin position="200"/>
        <end position="214"/>
    </location>
</feature>
<feature type="region of interest" description="Disordered" evidence="1">
    <location>
        <begin position="288"/>
        <end position="323"/>
    </location>
</feature>
<comment type="caution">
    <text evidence="3">The sequence shown here is derived from an EMBL/GenBank/DDBJ whole genome shotgun (WGS) entry which is preliminary data.</text>
</comment>